<keyword evidence="3" id="KW-1185">Reference proteome</keyword>
<evidence type="ECO:0000313" key="3">
    <source>
        <dbReference type="Proteomes" id="UP000037035"/>
    </source>
</evidence>
<name>A0A0L6V4J3_9BASI</name>
<proteinExistence type="predicted"/>
<dbReference type="EMBL" id="LAVV01007699">
    <property type="protein sequence ID" value="KNZ55065.1"/>
    <property type="molecule type" value="Genomic_DNA"/>
</dbReference>
<keyword evidence="1" id="KW-0472">Membrane</keyword>
<feature type="transmembrane region" description="Helical" evidence="1">
    <location>
        <begin position="340"/>
        <end position="362"/>
    </location>
</feature>
<reference evidence="2 3" key="1">
    <citation type="submission" date="2015-08" db="EMBL/GenBank/DDBJ databases">
        <title>Next Generation Sequencing and Analysis of the Genome of Puccinia sorghi L Schw, the Causal Agent of Maize Common Rust.</title>
        <authorList>
            <person name="Rochi L."/>
            <person name="Burguener G."/>
            <person name="Darino M."/>
            <person name="Turjanski A."/>
            <person name="Kreff E."/>
            <person name="Dieguez M.J."/>
            <person name="Sacco F."/>
        </authorList>
    </citation>
    <scope>NUCLEOTIDE SEQUENCE [LARGE SCALE GENOMIC DNA]</scope>
    <source>
        <strain evidence="2 3">RO10H11247</strain>
    </source>
</reference>
<accession>A0A0L6V4J3</accession>
<dbReference type="Proteomes" id="UP000037035">
    <property type="component" value="Unassembled WGS sequence"/>
</dbReference>
<organism evidence="2 3">
    <name type="scientific">Puccinia sorghi</name>
    <dbReference type="NCBI Taxonomy" id="27349"/>
    <lineage>
        <taxon>Eukaryota</taxon>
        <taxon>Fungi</taxon>
        <taxon>Dikarya</taxon>
        <taxon>Basidiomycota</taxon>
        <taxon>Pucciniomycotina</taxon>
        <taxon>Pucciniomycetes</taxon>
        <taxon>Pucciniales</taxon>
        <taxon>Pucciniaceae</taxon>
        <taxon>Puccinia</taxon>
    </lineage>
</organism>
<sequence length="406" mass="46179">MRISRLLRSGYCYCGCNKVFHSTQHTHSLDCVMDQSCGQEAHETALTLSPPTSSHHFGSHLVIFAPLCWASMQPTSACHNMIDASLHSYQHAIIHEYHVQQEAKRLIIRTKSTNEGSVWPPQSCVRLGKVCIIGVMGVCLLLRRHVQSTRLQTRREINKNKYLTWNIGSASINVAMGTMHEVMCGGVSRNGYVRIIFRLPIHLCNCSISFFWRWQVFFIFYFCAPVFFPWKSHKLSWTCCNGFRIKNSDSRRMHRTQVPGKKTCQNFGPTQDKIIPKFVLNSESLLPPRGSQSLLHLNQTMMMDTWPIFTSSLTGLRLTETKGAGTMQLPYGRLVMKYQITLRAMASTISILIILMLEQVYLITCKLLKEICTQDSANTSGEPLSVRCDVFVSFVLHIVIYSNTIS</sequence>
<keyword evidence="1" id="KW-1133">Transmembrane helix</keyword>
<dbReference type="VEuPathDB" id="FungiDB:VP01_2778g3"/>
<gene>
    <name evidence="2" type="ORF">VP01_2778g3</name>
</gene>
<comment type="caution">
    <text evidence="2">The sequence shown here is derived from an EMBL/GenBank/DDBJ whole genome shotgun (WGS) entry which is preliminary data.</text>
</comment>
<keyword evidence="1" id="KW-0812">Transmembrane</keyword>
<protein>
    <submittedName>
        <fullName evidence="2">Uncharacterized protein</fullName>
    </submittedName>
</protein>
<evidence type="ECO:0000256" key="1">
    <source>
        <dbReference type="SAM" id="Phobius"/>
    </source>
</evidence>
<dbReference type="AlphaFoldDB" id="A0A0L6V4J3"/>
<feature type="transmembrane region" description="Helical" evidence="1">
    <location>
        <begin position="210"/>
        <end position="228"/>
    </location>
</feature>
<evidence type="ECO:0000313" key="2">
    <source>
        <dbReference type="EMBL" id="KNZ55065.1"/>
    </source>
</evidence>